<keyword evidence="3" id="KW-0732">Signal</keyword>
<evidence type="ECO:0000256" key="1">
    <source>
        <dbReference type="ARBA" id="ARBA00007766"/>
    </source>
</evidence>
<keyword evidence="2" id="KW-0722">Serine protease inhibitor</keyword>
<keyword evidence="5" id="KW-1185">Reference proteome</keyword>
<reference evidence="4" key="2">
    <citation type="submission" date="2015-03" db="UniProtKB">
        <authorList>
            <consortium name="EnsemblPlants"/>
        </authorList>
    </citation>
    <scope>IDENTIFICATION</scope>
</reference>
<dbReference type="PaxDb" id="65489-OBART03G33160.1"/>
<dbReference type="SUPFAM" id="SSF100897">
    <property type="entry name" value="Plant proteinase inhibitors"/>
    <property type="match status" value="1"/>
</dbReference>
<dbReference type="PANTHER" id="PTHR33832">
    <property type="entry name" value="SERINE-TYPE ENDOPEPTIDASE INHIBITOR"/>
    <property type="match status" value="1"/>
</dbReference>
<feature type="chain" id="PRO_5002271869" evidence="3">
    <location>
        <begin position="29"/>
        <end position="82"/>
    </location>
</feature>
<dbReference type="Proteomes" id="UP000026960">
    <property type="component" value="Chromosome 3"/>
</dbReference>
<dbReference type="EnsemblPlants" id="OBART03G33160.1">
    <property type="protein sequence ID" value="OBART03G33160.1"/>
    <property type="gene ID" value="OBART03G33160"/>
</dbReference>
<name>A0A0D3FNQ1_9ORYZ</name>
<reference evidence="4" key="1">
    <citation type="journal article" date="2009" name="Rice">
        <title>De Novo Next Generation Sequencing of Plant Genomes.</title>
        <authorList>
            <person name="Rounsley S."/>
            <person name="Marri P.R."/>
            <person name="Yu Y."/>
            <person name="He R."/>
            <person name="Sisneros N."/>
            <person name="Goicoechea J.L."/>
            <person name="Lee S.J."/>
            <person name="Angelova A."/>
            <person name="Kudrna D."/>
            <person name="Luo M."/>
            <person name="Affourtit J."/>
            <person name="Desany B."/>
            <person name="Knight J."/>
            <person name="Niazi F."/>
            <person name="Egholm M."/>
            <person name="Wing R.A."/>
        </authorList>
    </citation>
    <scope>NUCLEOTIDE SEQUENCE [LARGE SCALE GENOMIC DNA]</scope>
    <source>
        <strain evidence="4">cv. IRGC 105608</strain>
    </source>
</reference>
<dbReference type="Gramene" id="OBART03G33160.1">
    <property type="protein sequence ID" value="OBART03G33160.1"/>
    <property type="gene ID" value="OBART03G33160"/>
</dbReference>
<feature type="signal peptide" evidence="3">
    <location>
        <begin position="1"/>
        <end position="28"/>
    </location>
</feature>
<dbReference type="PANTHER" id="PTHR33832:SF15">
    <property type="entry name" value="SERINE-TYPE ENDOPEPTIDASE INHIBITOR"/>
    <property type="match status" value="1"/>
</dbReference>
<dbReference type="InterPro" id="IPR003465">
    <property type="entry name" value="Prot_inh_I20"/>
</dbReference>
<sequence length="82" mass="8637">MASIKLALPMALLLCGLMVIGSIQSAEAQGGKFCPQFCYDGLEYMTCPSTGSQHLKPACNCCIAGEKGCVLYLNNGQVINCT</sequence>
<protein>
    <submittedName>
        <fullName evidence="4">Uncharacterized protein</fullName>
    </submittedName>
</protein>
<dbReference type="AlphaFoldDB" id="A0A0D3FNQ1"/>
<dbReference type="InterPro" id="IPR051391">
    <property type="entry name" value="Protease_inhibitor_I20"/>
</dbReference>
<dbReference type="SMR" id="A0A0D3FNQ1"/>
<evidence type="ECO:0000256" key="2">
    <source>
        <dbReference type="ARBA" id="ARBA00022900"/>
    </source>
</evidence>
<evidence type="ECO:0000313" key="4">
    <source>
        <dbReference type="EnsemblPlants" id="OBART03G33160.1"/>
    </source>
</evidence>
<dbReference type="eggNOG" id="ENOG502SD2M">
    <property type="taxonomic scope" value="Eukaryota"/>
</dbReference>
<dbReference type="HOGENOM" id="CLU_161679_2_0_1"/>
<dbReference type="Pfam" id="PF02428">
    <property type="entry name" value="Prot_inhib_II"/>
    <property type="match status" value="1"/>
</dbReference>
<comment type="similarity">
    <text evidence="1">Belongs to the protease inhibitor I20 (potato type II proteinase inhibitor) family.</text>
</comment>
<accession>A0A0D3FNQ1</accession>
<evidence type="ECO:0000256" key="3">
    <source>
        <dbReference type="SAM" id="SignalP"/>
    </source>
</evidence>
<organism evidence="4">
    <name type="scientific">Oryza barthii</name>
    <dbReference type="NCBI Taxonomy" id="65489"/>
    <lineage>
        <taxon>Eukaryota</taxon>
        <taxon>Viridiplantae</taxon>
        <taxon>Streptophyta</taxon>
        <taxon>Embryophyta</taxon>
        <taxon>Tracheophyta</taxon>
        <taxon>Spermatophyta</taxon>
        <taxon>Magnoliopsida</taxon>
        <taxon>Liliopsida</taxon>
        <taxon>Poales</taxon>
        <taxon>Poaceae</taxon>
        <taxon>BOP clade</taxon>
        <taxon>Oryzoideae</taxon>
        <taxon>Oryzeae</taxon>
        <taxon>Oryzinae</taxon>
        <taxon>Oryza</taxon>
    </lineage>
</organism>
<keyword evidence="2" id="KW-0646">Protease inhibitor</keyword>
<proteinExistence type="inferred from homology"/>
<dbReference type="Gene3D" id="3.30.60.30">
    <property type="match status" value="1"/>
</dbReference>
<dbReference type="GO" id="GO:0004867">
    <property type="term" value="F:serine-type endopeptidase inhibitor activity"/>
    <property type="evidence" value="ECO:0007669"/>
    <property type="project" value="UniProtKB-KW"/>
</dbReference>
<evidence type="ECO:0000313" key="5">
    <source>
        <dbReference type="Proteomes" id="UP000026960"/>
    </source>
</evidence>